<name>A0A9W4DQM4_BLUGR</name>
<dbReference type="GO" id="GO:0017056">
    <property type="term" value="F:structural constituent of nuclear pore"/>
    <property type="evidence" value="ECO:0007669"/>
    <property type="project" value="TreeGrafter"/>
</dbReference>
<comment type="caution">
    <text evidence="7">The sequence shown here is derived from an EMBL/GenBank/DDBJ whole genome shotgun (WGS) entry which is preliminary data.</text>
</comment>
<evidence type="ECO:0000313" key="8">
    <source>
        <dbReference type="Proteomes" id="UP000683417"/>
    </source>
</evidence>
<protein>
    <submittedName>
        <fullName evidence="7">BgTH12-00134</fullName>
    </submittedName>
</protein>
<dbReference type="PANTHER" id="PTHR21286:SF0">
    <property type="entry name" value="NUCLEAR PORE COMPLEX PROTEIN NUP160"/>
    <property type="match status" value="1"/>
</dbReference>
<dbReference type="Proteomes" id="UP000683417">
    <property type="component" value="Unassembled WGS sequence"/>
</dbReference>
<feature type="domain" description="Nucleoporin Nup120/160 beta-propeller" evidence="4">
    <location>
        <begin position="80"/>
        <end position="578"/>
    </location>
</feature>
<feature type="domain" description="Nucleoporin Nup120 helical" evidence="5">
    <location>
        <begin position="619"/>
        <end position="749"/>
    </location>
</feature>
<organism evidence="7 8">
    <name type="scientific">Blumeria graminis f. sp. triticale</name>
    <dbReference type="NCBI Taxonomy" id="1689686"/>
    <lineage>
        <taxon>Eukaryota</taxon>
        <taxon>Fungi</taxon>
        <taxon>Dikarya</taxon>
        <taxon>Ascomycota</taxon>
        <taxon>Pezizomycotina</taxon>
        <taxon>Leotiomycetes</taxon>
        <taxon>Erysiphales</taxon>
        <taxon>Erysiphaceae</taxon>
        <taxon>Blumeria</taxon>
    </lineage>
</organism>
<evidence type="ECO:0000259" key="4">
    <source>
        <dbReference type="Pfam" id="PF11715"/>
    </source>
</evidence>
<evidence type="ECO:0000256" key="3">
    <source>
        <dbReference type="ARBA" id="ARBA00023242"/>
    </source>
</evidence>
<dbReference type="InterPro" id="IPR048884">
    <property type="entry name" value="Nup120_helical"/>
</dbReference>
<comment type="subcellular location">
    <subcellularLocation>
        <location evidence="1">Nucleus</location>
    </subcellularLocation>
</comment>
<evidence type="ECO:0000259" key="6">
    <source>
        <dbReference type="Pfam" id="PF23300"/>
    </source>
</evidence>
<dbReference type="InterPro" id="IPR059141">
    <property type="entry name" value="Beta-prop_Nup120_160"/>
</dbReference>
<dbReference type="Pfam" id="PF23300">
    <property type="entry name" value="HEAT_Nup120"/>
    <property type="match status" value="1"/>
</dbReference>
<evidence type="ECO:0000313" key="7">
    <source>
        <dbReference type="EMBL" id="CAD6504626.1"/>
    </source>
</evidence>
<accession>A0A9W4DQM4</accession>
<evidence type="ECO:0000256" key="2">
    <source>
        <dbReference type="ARBA" id="ARBA00022448"/>
    </source>
</evidence>
<proteinExistence type="predicted"/>
<dbReference type="InterPro" id="IPR021717">
    <property type="entry name" value="Nucleoporin_Nup160"/>
</dbReference>
<dbReference type="PANTHER" id="PTHR21286">
    <property type="entry name" value="NUCLEAR PORE COMPLEX PROTEIN NUP160"/>
    <property type="match status" value="1"/>
</dbReference>
<evidence type="ECO:0000256" key="1">
    <source>
        <dbReference type="ARBA" id="ARBA00004123"/>
    </source>
</evidence>
<dbReference type="AlphaFoldDB" id="A0A9W4DQM4"/>
<dbReference type="GO" id="GO:0005643">
    <property type="term" value="C:nuclear pore"/>
    <property type="evidence" value="ECO:0007669"/>
    <property type="project" value="UniProtKB-ARBA"/>
</dbReference>
<sequence length="1185" mass="135200">MKFHRIPFSYRETRIDLDSATQGSTTSICLPAASSSFSSINYKRQIRSDSQTSDDECSFRQKYLASSSAIYHRNYHHSPRSFLWRVTENARVLSIRIVDIFPYNPDDNTAMTLRLVFPHAILPDCVALSDFQEKDSLSIFVLTDAKQVWTLDIYPYFFFRATKIDEKYTDWYHAYSPRSLGIKTPHRLIALSAAELLISFHDGALVRLDRNPNVSGSFWKEQQYNEGGWGHSFRSMVPFAGSNGVRYRDQIVQGSAATSIASPVTQINKNSFAFTVTIDHRLRIWNLSLGKIAYSGDILTQEAEVHDGSKKIIDPSYSQLVKVVRDWDDKIICATYSPLGSGEFKFWKVIDHEDFKLELLDLFPENVLVPQAPTSDIWNVADFSVIMDKNHEGKVTLWILWKNNVTYRLHKLEFKTGSIGQVRTSWSDKWVAVALDKLEESSLPTILPSDPLDATDKWLKFILSPGRYTIPTIETGLAIYEHGLGYKTDSNGKERSLASRMCAAIASTSTLTHMSDNISFEQFRSSTHIQWLRFYRLLNDLHKQRGEAMSLTIEPEGLMPLVVLADGVSVIRTCSSLERVWYNNEHINGSDTISSLLYSAANFWDSLPDYSVRACSSALLEEVHQESSLLDSARMTEIYEKCDFINQVTNEDYDELFRILGEHISDLTPEVYATLIELISPAEGEKKFLRARNLAEFGNKLLVKGVQDTVELHRSICLEQLIIAMFTEFELIDEYNGKKIETVPTFKQLLLILKRLELIRWLTNTQICIPLKSPDYAEDSQDNRALTKLATEGVQTITIFEGVLGHLFSLDLDKTGSLPSLVTDAIVGLCAHQNRYETPTAVIQCFLLKHNRPDLSIEFSRFSGQDAFSIYIMGRTHLINDEIVIAAEFFKKAAFGMAYAHPYQPCDHRSAGYLNESEKLLFNAGLPKYYAHITDLFETQELHSFVVDFARLSIQFMKFDESEYDLHQRMCTSLFSAALYTARYEIAYSSLLQFKKVGLQASYLEILITKMCESSHASELIEFPFIGLHDQVDRILSQKCQNITNISHGVPYHKILYAWRIRRGNFRGAAATLFERLLFLKDTRDGDKMIESNDDHLETPVTRQYISLLNTLGCVDPQQAWILSEHQRPPSYTHTRANVVPEVSPKRVLITLADLKRSYHEELDRIATIQNNQFAFAGGDEMDVL</sequence>
<reference evidence="7" key="1">
    <citation type="submission" date="2020-10" db="EMBL/GenBank/DDBJ databases">
        <authorList>
            <person name="Muller C M."/>
        </authorList>
    </citation>
    <scope>NUCLEOTIDE SEQUENCE</scope>
    <source>
        <strain evidence="7">THUN-12</strain>
    </source>
</reference>
<dbReference type="EMBL" id="CAJHIT010000009">
    <property type="protein sequence ID" value="CAD6504626.1"/>
    <property type="molecule type" value="Genomic_DNA"/>
</dbReference>
<dbReference type="Pfam" id="PF11715">
    <property type="entry name" value="Beta-prop_Nup120_160"/>
    <property type="match status" value="1"/>
</dbReference>
<keyword evidence="2" id="KW-0813">Transport</keyword>
<evidence type="ECO:0000259" key="5">
    <source>
        <dbReference type="Pfam" id="PF21486"/>
    </source>
</evidence>
<gene>
    <name evidence="7" type="ORF">BGTH12_LOCUS5984</name>
</gene>
<feature type="domain" description="Nucleoporin nup120-like HEAT repeat" evidence="6">
    <location>
        <begin position="843"/>
        <end position="1013"/>
    </location>
</feature>
<keyword evidence="3" id="KW-0539">Nucleus</keyword>
<dbReference type="Pfam" id="PF21486">
    <property type="entry name" value="NUP120_helical"/>
    <property type="match status" value="1"/>
</dbReference>
<dbReference type="InterPro" id="IPR056548">
    <property type="entry name" value="HEAT_Nup120"/>
</dbReference>